<feature type="signal peptide" evidence="1">
    <location>
        <begin position="1"/>
        <end position="30"/>
    </location>
</feature>
<keyword evidence="1" id="KW-0732">Signal</keyword>
<dbReference type="AlphaFoldDB" id="A0A7W5C1F4"/>
<evidence type="ECO:0008006" key="4">
    <source>
        <dbReference type="Google" id="ProtNLM"/>
    </source>
</evidence>
<proteinExistence type="predicted"/>
<protein>
    <recommendedName>
        <fullName evidence="4">DUF4424 domain-containing protein</fullName>
    </recommendedName>
</protein>
<keyword evidence="3" id="KW-1185">Reference proteome</keyword>
<gene>
    <name evidence="2" type="ORF">FHR96_003483</name>
</gene>
<name>A0A7W5C1F4_9GAMM</name>
<evidence type="ECO:0000313" key="3">
    <source>
        <dbReference type="Proteomes" id="UP000525987"/>
    </source>
</evidence>
<comment type="caution">
    <text evidence="2">The sequence shown here is derived from an EMBL/GenBank/DDBJ whole genome shotgun (WGS) entry which is preliminary data.</text>
</comment>
<accession>A0A7W5C1F4</accession>
<reference evidence="2 3" key="1">
    <citation type="submission" date="2020-08" db="EMBL/GenBank/DDBJ databases">
        <title>Genomic Encyclopedia of Type Strains, Phase III (KMG-III): the genomes of soil and plant-associated and newly described type strains.</title>
        <authorList>
            <person name="Whitman W."/>
        </authorList>
    </citation>
    <scope>NUCLEOTIDE SEQUENCE [LARGE SCALE GENOMIC DNA]</scope>
    <source>
        <strain evidence="2 3">CECT 5995</strain>
    </source>
</reference>
<organism evidence="2 3">
    <name type="scientific">Halomonas organivorans</name>
    <dbReference type="NCBI Taxonomy" id="257772"/>
    <lineage>
        <taxon>Bacteria</taxon>
        <taxon>Pseudomonadati</taxon>
        <taxon>Pseudomonadota</taxon>
        <taxon>Gammaproteobacteria</taxon>
        <taxon>Oceanospirillales</taxon>
        <taxon>Halomonadaceae</taxon>
        <taxon>Halomonas</taxon>
    </lineage>
</organism>
<dbReference type="RefSeq" id="WP_246393009.1">
    <property type="nucleotide sequence ID" value="NZ_JACHXM010000023.1"/>
</dbReference>
<sequence length="312" mass="36088">MHLHNEGLRRRMRSLTAFILSLILSMGAQAMAQSEEYQFGVRWSVNGLPSSLYMHGIMLDFAGTPSNFDRRQPVSEYIKSGKNFIDLNTFPYEYDSEHEVRISLLYWEPGQNPNTDASTAFEVVMRPGVEGADPEIVSRALVAPLQPRESEIRFVRKEDFDTLHISFDNRQPMPTWCWEEGDMLRDNEATRDSLTREYRRLHSLFAEGNNDALLAAASTRTKELALASGTPEDYVRHRFSYNMFFDNPDIYQLNDFPKEPLTLNLAADNRVAWLTTEGVQVPLRFNHVHEKGVSSKVRPYFIRRNGQWEICR</sequence>
<evidence type="ECO:0000256" key="1">
    <source>
        <dbReference type="SAM" id="SignalP"/>
    </source>
</evidence>
<evidence type="ECO:0000313" key="2">
    <source>
        <dbReference type="EMBL" id="MBB3142583.1"/>
    </source>
</evidence>
<feature type="chain" id="PRO_5031388693" description="DUF4424 domain-containing protein" evidence="1">
    <location>
        <begin position="31"/>
        <end position="312"/>
    </location>
</feature>
<dbReference type="Proteomes" id="UP000525987">
    <property type="component" value="Unassembled WGS sequence"/>
</dbReference>
<dbReference type="EMBL" id="JACHXM010000023">
    <property type="protein sequence ID" value="MBB3142583.1"/>
    <property type="molecule type" value="Genomic_DNA"/>
</dbReference>